<keyword evidence="1" id="KW-0472">Membrane</keyword>
<evidence type="ECO:0000256" key="1">
    <source>
        <dbReference type="SAM" id="Phobius"/>
    </source>
</evidence>
<proteinExistence type="predicted"/>
<feature type="transmembrane region" description="Helical" evidence="1">
    <location>
        <begin position="472"/>
        <end position="490"/>
    </location>
</feature>
<feature type="transmembrane region" description="Helical" evidence="1">
    <location>
        <begin position="417"/>
        <end position="442"/>
    </location>
</feature>
<feature type="transmembrane region" description="Helical" evidence="1">
    <location>
        <begin position="843"/>
        <end position="859"/>
    </location>
</feature>
<accession>A0A6J6GKF1</accession>
<feature type="transmembrane region" description="Helical" evidence="1">
    <location>
        <begin position="586"/>
        <end position="608"/>
    </location>
</feature>
<feature type="transmembrane region" description="Helical" evidence="1">
    <location>
        <begin position="69"/>
        <end position="88"/>
    </location>
</feature>
<evidence type="ECO:0000313" key="2">
    <source>
        <dbReference type="EMBL" id="CAB4601792.1"/>
    </source>
</evidence>
<feature type="transmembrane region" description="Helical" evidence="1">
    <location>
        <begin position="497"/>
        <end position="517"/>
    </location>
</feature>
<feature type="transmembrane region" description="Helical" evidence="1">
    <location>
        <begin position="813"/>
        <end position="831"/>
    </location>
</feature>
<keyword evidence="1" id="KW-0812">Transmembrane</keyword>
<feature type="transmembrane region" description="Helical" evidence="1">
    <location>
        <begin position="789"/>
        <end position="806"/>
    </location>
</feature>
<feature type="transmembrane region" description="Helical" evidence="1">
    <location>
        <begin position="620"/>
        <end position="641"/>
    </location>
</feature>
<dbReference type="AlphaFoldDB" id="A0A6J6GKF1"/>
<gene>
    <name evidence="2" type="ORF">UFOPK1826_00717</name>
</gene>
<dbReference type="EMBL" id="CAEZUN010000074">
    <property type="protein sequence ID" value="CAB4601792.1"/>
    <property type="molecule type" value="Genomic_DNA"/>
</dbReference>
<protein>
    <submittedName>
        <fullName evidence="2">Unannotated protein</fullName>
    </submittedName>
</protein>
<organism evidence="2">
    <name type="scientific">freshwater metagenome</name>
    <dbReference type="NCBI Taxonomy" id="449393"/>
    <lineage>
        <taxon>unclassified sequences</taxon>
        <taxon>metagenomes</taxon>
        <taxon>ecological metagenomes</taxon>
    </lineage>
</organism>
<name>A0A6J6GKF1_9ZZZZ</name>
<feature type="transmembrane region" description="Helical" evidence="1">
    <location>
        <begin position="715"/>
        <end position="735"/>
    </location>
</feature>
<reference evidence="2" key="1">
    <citation type="submission" date="2020-05" db="EMBL/GenBank/DDBJ databases">
        <authorList>
            <person name="Chiriac C."/>
            <person name="Salcher M."/>
            <person name="Ghai R."/>
            <person name="Kavagutti S V."/>
        </authorList>
    </citation>
    <scope>NUCLEOTIDE SEQUENCE</scope>
</reference>
<sequence length="893" mass="99988">MVKLRQTWILWFTFLAIPGSGFLRFDGLPFSSKSEFAVIAISSSILFSRNFRNHFRIALSLNHGLTKRWINTILIAAIILKFFTFVLAPHGDGFESCYRSIYSPPRQEVLCEKSFEAPFIKDARITGLDQITRMEPVINFGPSRIAGNLGASETTWRLPFVNEFPRFDPQWLDRFPFTAKFVSYIKVKNDSFIPIQFVGEISVLIDDNITSAISYEQKSIILVPVKKGTHKIQFDYKFADLEISEIPDRQPPIRGPWAQLFVGKPIRENGLIANSTLNIRGWAINQDTGQAPSTIEIRDQADETIAFVTPSPRPDVAKAFGDKNYTLSGFDFAVHDIGLSKKNKHFGLFATYPDGQIIPIGKISQTQSTSIFFTNAEIAPANQPGNPASIDFATFSIDTNDAPPLIPALTKNSRLTVIAFTFLDLFVFLGTFLNLVVLILVLKRNSRELTRLLVLCLLSNLILTYVPFSWWGYNSTVIPIVIGLLIAYSLRLNKSFNLIGALPGILAVVVGPTIYMARRFMGLADAPWWGFQLFRGRDSDWFVAQGYGRRIFIDASLNGGEDLFYFQPATRYLVFIQHLLFGENDVLLGILMGVSALTAAVFTARQALKHFSGSREQQLITLFIVACFVMFTEQIFFSFAIAPSSEYPTWILIFVTFGVILRGSISQPVAIIATIMAALTAQFRPNQAFGALFLFLLIQSDLATGKNLKKMLDRVQLLIVFAATMSLCLIHNLYYGGEFVLFSVTGVPSSDFSYSALLDIFSDKNARTIFVNKLVVTFNYGWPPSPRSLAFWALDLIWLLAVIRSIKLRDIGIKIWVVLIFPLAYFVPQIPYDFSRGGYHPRHVVAIQLAFGLSGLYVLSRQARKNSELAGRVEDFQGEVGHVGADSVDSPVN</sequence>
<feature type="transmembrane region" description="Helical" evidence="1">
    <location>
        <begin position="647"/>
        <end position="665"/>
    </location>
</feature>
<feature type="transmembrane region" description="Helical" evidence="1">
    <location>
        <begin position="31"/>
        <end position="48"/>
    </location>
</feature>
<feature type="transmembrane region" description="Helical" evidence="1">
    <location>
        <begin position="449"/>
        <end position="466"/>
    </location>
</feature>
<keyword evidence="1" id="KW-1133">Transmembrane helix</keyword>
<feature type="transmembrane region" description="Helical" evidence="1">
    <location>
        <begin position="7"/>
        <end position="25"/>
    </location>
</feature>